<dbReference type="Pfam" id="PF22422">
    <property type="entry name" value="MGH1-like_GH"/>
    <property type="match status" value="1"/>
</dbReference>
<feature type="domain" description="Mannosylglycerate hydrolase MGH1-like glycoside hydrolase" evidence="2">
    <location>
        <begin position="317"/>
        <end position="617"/>
    </location>
</feature>
<comment type="caution">
    <text evidence="3">The sequence shown here is derived from an EMBL/GenBank/DDBJ whole genome shotgun (WGS) entry which is preliminary data.</text>
</comment>
<dbReference type="EMBL" id="JBHLVZ010000029">
    <property type="protein sequence ID" value="MFC0386331.1"/>
    <property type="molecule type" value="Genomic_DNA"/>
</dbReference>
<dbReference type="Proteomes" id="UP001589789">
    <property type="component" value="Unassembled WGS sequence"/>
</dbReference>
<gene>
    <name evidence="3" type="ORF">ACFFIC_12355</name>
</gene>
<name>A0ABV6IRU4_9PROT</name>
<dbReference type="SUPFAM" id="SSF48208">
    <property type="entry name" value="Six-hairpin glycosidases"/>
    <property type="match status" value="1"/>
</dbReference>
<evidence type="ECO:0000313" key="3">
    <source>
        <dbReference type="EMBL" id="MFC0386331.1"/>
    </source>
</evidence>
<dbReference type="Gene3D" id="1.50.10.10">
    <property type="match status" value="1"/>
</dbReference>
<dbReference type="InterPro" id="IPR012341">
    <property type="entry name" value="6hp_glycosidase-like_sf"/>
</dbReference>
<evidence type="ECO:0000259" key="1">
    <source>
        <dbReference type="Pfam" id="PF14742"/>
    </source>
</evidence>
<evidence type="ECO:0000313" key="4">
    <source>
        <dbReference type="Proteomes" id="UP001589789"/>
    </source>
</evidence>
<accession>A0ABV6IRU4</accession>
<feature type="domain" description="Putative glycogen debranching enzyme N-terminal" evidence="1">
    <location>
        <begin position="34"/>
        <end position="226"/>
    </location>
</feature>
<sequence>MDDNGGHQPPGDEGAWNVASTAATALAFYRPRTLKNGSSFLVLDHSGDAQAAGATAEGLFHDDTRFLSRQSIRLAGLRPLLLSSAVSTDNTVLTVSLTNPDIPVGPDRKLVRDSIHVERQMVLGNGLLRERITLRNFSDAPLASELLLSYAADFADIFEVRGHQRARRGERRAPEVRSDGSLVLSYRGLDEVERRTRLRFEPPPEGVPGRDNRWRLDLAPGATRVIDIIITCESGPEAAEAHPPLGFDALLAGIRAWTATREAEQARVSSSNQAFNDWFARSEADLSMLTTETPVGPFPYAGIPWFSCPFGRHSLITAMQCLWADPAMARGVLRFHARAQATTLDPSRDAEPGKILHESRSGEMAALREVPFGRYYGSADATPLFVLLASQYADRTGDWRLVREIWPSIVAALRWIERHGDIDGDLLLEYDRQSANGLMNQGWRDSWDSVFHADGRLAEGPIALIEVQAYAEAAWRGAGRLARALGHENEAEVWTANADALRARVEEAFWCEELSTYAMALDGEKRPCRVRSSNAGHALLTGLACAERAQKIGEVLMAPGSFGGWGIRTVAEGEGRYNPMSYHNGSVWPHDNGLIALGMKRYDLRRPLERLLTGLYDSARALDMHRMPELFCGFPRRPGEAPTSYPVACLPQAWAAASVYAVLGAMLGVSFRPEEKAVRFMRPFLPSWLDELRISNLALGEARLDVRLRRHGPDGSVSLNLLRREGEMEVAVIT</sequence>
<protein>
    <submittedName>
        <fullName evidence="3">Glycogen debranching N-terminal domain-containing protein</fullName>
    </submittedName>
</protein>
<dbReference type="InterPro" id="IPR032856">
    <property type="entry name" value="GDE_N_bis"/>
</dbReference>
<reference evidence="3 4" key="1">
    <citation type="submission" date="2024-09" db="EMBL/GenBank/DDBJ databases">
        <authorList>
            <person name="Sun Q."/>
            <person name="Mori K."/>
        </authorList>
    </citation>
    <scope>NUCLEOTIDE SEQUENCE [LARGE SCALE GENOMIC DNA]</scope>
    <source>
        <strain evidence="3 4">CCM 7468</strain>
    </source>
</reference>
<organism evidence="3 4">
    <name type="scientific">Muricoccus vinaceus</name>
    <dbReference type="NCBI Taxonomy" id="424704"/>
    <lineage>
        <taxon>Bacteria</taxon>
        <taxon>Pseudomonadati</taxon>
        <taxon>Pseudomonadota</taxon>
        <taxon>Alphaproteobacteria</taxon>
        <taxon>Acetobacterales</taxon>
        <taxon>Roseomonadaceae</taxon>
        <taxon>Muricoccus</taxon>
    </lineage>
</organism>
<dbReference type="Pfam" id="PF14742">
    <property type="entry name" value="GDE_N_bis"/>
    <property type="match status" value="1"/>
</dbReference>
<dbReference type="InterPro" id="IPR008928">
    <property type="entry name" value="6-hairpin_glycosidase_sf"/>
</dbReference>
<keyword evidence="4" id="KW-1185">Reference proteome</keyword>
<evidence type="ECO:0000259" key="2">
    <source>
        <dbReference type="Pfam" id="PF22422"/>
    </source>
</evidence>
<proteinExistence type="predicted"/>
<dbReference type="RefSeq" id="WP_377050698.1">
    <property type="nucleotide sequence ID" value="NZ_JBHLVZ010000029.1"/>
</dbReference>
<dbReference type="InterPro" id="IPR054491">
    <property type="entry name" value="MGH1-like_GH"/>
</dbReference>